<evidence type="ECO:0000313" key="7">
    <source>
        <dbReference type="EMBL" id="ETI69044.1"/>
    </source>
</evidence>
<dbReference type="InterPro" id="IPR052156">
    <property type="entry name" value="BCAA_Transport_ATP-bd_LivF"/>
</dbReference>
<accession>A0AB94IPT3</accession>
<proteinExistence type="inferred from homology"/>
<organism evidence="7 8">
    <name type="scientific">Neobacillus vireti LMG 21834</name>
    <dbReference type="NCBI Taxonomy" id="1131730"/>
    <lineage>
        <taxon>Bacteria</taxon>
        <taxon>Bacillati</taxon>
        <taxon>Bacillota</taxon>
        <taxon>Bacilli</taxon>
        <taxon>Bacillales</taxon>
        <taxon>Bacillaceae</taxon>
        <taxon>Neobacillus</taxon>
    </lineage>
</organism>
<evidence type="ECO:0000259" key="6">
    <source>
        <dbReference type="PROSITE" id="PS50893"/>
    </source>
</evidence>
<gene>
    <name evidence="7" type="ORF">BAVI_09791</name>
</gene>
<keyword evidence="5" id="KW-0029">Amino-acid transport</keyword>
<dbReference type="InterPro" id="IPR003593">
    <property type="entry name" value="AAA+_ATPase"/>
</dbReference>
<dbReference type="RefSeq" id="WP_024028158.1">
    <property type="nucleotide sequence ID" value="NZ_ALAN01000059.1"/>
</dbReference>
<evidence type="ECO:0000256" key="1">
    <source>
        <dbReference type="ARBA" id="ARBA00005417"/>
    </source>
</evidence>
<protein>
    <submittedName>
        <fullName evidence="7">ABC transporter</fullName>
    </submittedName>
</protein>
<dbReference type="PROSITE" id="PS50893">
    <property type="entry name" value="ABC_TRANSPORTER_2"/>
    <property type="match status" value="1"/>
</dbReference>
<dbReference type="GO" id="GO:0015807">
    <property type="term" value="P:L-amino acid transport"/>
    <property type="evidence" value="ECO:0007669"/>
    <property type="project" value="TreeGrafter"/>
</dbReference>
<dbReference type="SUPFAM" id="SSF52540">
    <property type="entry name" value="P-loop containing nucleoside triphosphate hydrolases"/>
    <property type="match status" value="1"/>
</dbReference>
<dbReference type="CDD" id="cd03224">
    <property type="entry name" value="ABC_TM1139_LivF_branched"/>
    <property type="match status" value="1"/>
</dbReference>
<keyword evidence="8" id="KW-1185">Reference proteome</keyword>
<dbReference type="InterPro" id="IPR003439">
    <property type="entry name" value="ABC_transporter-like_ATP-bd"/>
</dbReference>
<keyword evidence="2" id="KW-0813">Transport</keyword>
<dbReference type="GO" id="GO:0015658">
    <property type="term" value="F:branched-chain amino acid transmembrane transporter activity"/>
    <property type="evidence" value="ECO:0007669"/>
    <property type="project" value="TreeGrafter"/>
</dbReference>
<dbReference type="GO" id="GO:0005524">
    <property type="term" value="F:ATP binding"/>
    <property type="evidence" value="ECO:0007669"/>
    <property type="project" value="UniProtKB-KW"/>
</dbReference>
<dbReference type="GO" id="GO:0016887">
    <property type="term" value="F:ATP hydrolysis activity"/>
    <property type="evidence" value="ECO:0007669"/>
    <property type="project" value="InterPro"/>
</dbReference>
<reference evidence="7 8" key="1">
    <citation type="journal article" date="2014" name="Environ. Microbiol.">
        <title>The nitrate-ammonifying and nosZ-carrying bacterium Bacillus vireti is a potent source and sink for nitric and nitrous oxide under high nitrate conditions.</title>
        <authorList>
            <person name="Mania D."/>
            <person name="Heylen K."/>
            <person name="van Spanning R.J."/>
            <person name="Frostegard A."/>
        </authorList>
    </citation>
    <scope>NUCLEOTIDE SEQUENCE [LARGE SCALE GENOMIC DNA]</scope>
    <source>
        <strain evidence="7 8">LMG 21834</strain>
    </source>
</reference>
<keyword evidence="4" id="KW-0067">ATP-binding</keyword>
<evidence type="ECO:0000256" key="5">
    <source>
        <dbReference type="ARBA" id="ARBA00022970"/>
    </source>
</evidence>
<dbReference type="AlphaFoldDB" id="A0AB94IPT3"/>
<feature type="domain" description="ABC transporter" evidence="6">
    <location>
        <begin position="2"/>
        <end position="234"/>
    </location>
</feature>
<dbReference type="Proteomes" id="UP000018877">
    <property type="component" value="Unassembled WGS sequence"/>
</dbReference>
<dbReference type="SMART" id="SM00382">
    <property type="entry name" value="AAA"/>
    <property type="match status" value="1"/>
</dbReference>
<dbReference type="Pfam" id="PF00005">
    <property type="entry name" value="ABC_tran"/>
    <property type="match status" value="1"/>
</dbReference>
<evidence type="ECO:0000256" key="2">
    <source>
        <dbReference type="ARBA" id="ARBA00022448"/>
    </source>
</evidence>
<evidence type="ECO:0000313" key="8">
    <source>
        <dbReference type="Proteomes" id="UP000018877"/>
    </source>
</evidence>
<keyword evidence="3" id="KW-0547">Nucleotide-binding</keyword>
<evidence type="ECO:0000256" key="3">
    <source>
        <dbReference type="ARBA" id="ARBA00022741"/>
    </source>
</evidence>
<dbReference type="PANTHER" id="PTHR43820:SF4">
    <property type="entry name" value="HIGH-AFFINITY BRANCHED-CHAIN AMINO ACID TRANSPORT ATP-BINDING PROTEIN LIVF"/>
    <property type="match status" value="1"/>
</dbReference>
<evidence type="ECO:0000256" key="4">
    <source>
        <dbReference type="ARBA" id="ARBA00022840"/>
    </source>
</evidence>
<name>A0AB94IPT3_9BACI</name>
<sequence length="234" mass="26053">MLDIKNIDVFYGDVQVLFDVSLQVRPGEIVALVGANAAGKSTTLKTISGLLKPKAGEILFHEKNIHTLDSDKIVEKGIIQVPEGRRLFPRLSVEANLELGSYPKRARAKAQDNLKNMYEIFPQLYDRRHQLTGSLSGGEQQMCAIARGLMSMPEVLMVDETSLGLSPLLVKHTIRTIKEINELGTTILLIDQNVNYALRIAHRAYVLENGRIVMQGEGNSLLEDPYLRKAYLGI</sequence>
<dbReference type="PANTHER" id="PTHR43820">
    <property type="entry name" value="HIGH-AFFINITY BRANCHED-CHAIN AMINO ACID TRANSPORT ATP-BINDING PROTEIN LIVF"/>
    <property type="match status" value="1"/>
</dbReference>
<dbReference type="EMBL" id="ALAN01000059">
    <property type="protein sequence ID" value="ETI69044.1"/>
    <property type="molecule type" value="Genomic_DNA"/>
</dbReference>
<dbReference type="InterPro" id="IPR027417">
    <property type="entry name" value="P-loop_NTPase"/>
</dbReference>
<comment type="caution">
    <text evidence="7">The sequence shown here is derived from an EMBL/GenBank/DDBJ whole genome shotgun (WGS) entry which is preliminary data.</text>
</comment>
<comment type="similarity">
    <text evidence="1">Belongs to the ABC transporter superfamily.</text>
</comment>
<dbReference type="Gene3D" id="3.40.50.300">
    <property type="entry name" value="P-loop containing nucleotide triphosphate hydrolases"/>
    <property type="match status" value="1"/>
</dbReference>